<evidence type="ECO:0000259" key="11">
    <source>
        <dbReference type="PROSITE" id="PS51194"/>
    </source>
</evidence>
<keyword evidence="5" id="KW-0067">ATP-binding</keyword>
<evidence type="ECO:0000256" key="3">
    <source>
        <dbReference type="ARBA" id="ARBA00022801"/>
    </source>
</evidence>
<dbReference type="Pfam" id="PF04851">
    <property type="entry name" value="ResIII"/>
    <property type="match status" value="1"/>
</dbReference>
<gene>
    <name evidence="13" type="ORF">DSO09_05060</name>
    <name evidence="12" type="ORF">EF809_04510</name>
</gene>
<evidence type="ECO:0000256" key="1">
    <source>
        <dbReference type="ARBA" id="ARBA00006637"/>
    </source>
</evidence>
<dbReference type="InterPro" id="IPR040699">
    <property type="entry name" value="XPB_DRD"/>
</dbReference>
<evidence type="ECO:0000256" key="8">
    <source>
        <dbReference type="ARBA" id="ARBA00034808"/>
    </source>
</evidence>
<keyword evidence="2" id="KW-0547">Nucleotide-binding</keyword>
<evidence type="ECO:0000256" key="6">
    <source>
        <dbReference type="ARBA" id="ARBA00023235"/>
    </source>
</evidence>
<dbReference type="Gene3D" id="3.40.50.300">
    <property type="entry name" value="P-loop containing nucleotide triphosphate hydrolases"/>
    <property type="match status" value="2"/>
</dbReference>
<comment type="caution">
    <text evidence="13">The sequence shown here is derived from an EMBL/GenBank/DDBJ whole genome shotgun (WGS) entry which is preliminary data.</text>
</comment>
<dbReference type="EMBL" id="QNVI01000058">
    <property type="protein sequence ID" value="TDA38169.1"/>
    <property type="molecule type" value="Genomic_DNA"/>
</dbReference>
<reference evidence="12 14" key="2">
    <citation type="journal article" date="2019" name="Nat. Microbiol.">
        <title>Wide diversity of methane and short-chain alkane metabolisms in uncultured archaea.</title>
        <authorList>
            <person name="Borrel G."/>
            <person name="Adam P.S."/>
            <person name="McKay L.J."/>
            <person name="Chen L.X."/>
            <person name="Sierra-Garcia I.N."/>
            <person name="Sieber C.M."/>
            <person name="Letourneur Q."/>
            <person name="Ghozlane A."/>
            <person name="Andersen G.L."/>
            <person name="Li W.J."/>
            <person name="Hallam S.J."/>
            <person name="Muyzer G."/>
            <person name="de Oliveira V.M."/>
            <person name="Inskeep W.P."/>
            <person name="Banfield J.F."/>
            <person name="Gribaldo S."/>
        </authorList>
    </citation>
    <scope>NUCLEOTIDE SEQUENCE [LARGE SCALE GENOMIC DNA]</scope>
    <source>
        <strain evidence="12">Verst-YHS</strain>
    </source>
</reference>
<evidence type="ECO:0000313" key="14">
    <source>
        <dbReference type="Proteomes" id="UP000316080"/>
    </source>
</evidence>
<dbReference type="EMBL" id="RXIH01000035">
    <property type="protein sequence ID" value="RZN55808.1"/>
    <property type="molecule type" value="Genomic_DNA"/>
</dbReference>
<dbReference type="InterPro" id="IPR050615">
    <property type="entry name" value="ATP-dep_DNA_Helicase"/>
</dbReference>
<dbReference type="Pfam" id="PF18458">
    <property type="entry name" value="XPB_DRD"/>
    <property type="match status" value="1"/>
</dbReference>
<name>A0A523BB39_9CREN</name>
<dbReference type="PROSITE" id="PS51192">
    <property type="entry name" value="HELICASE_ATP_BIND_1"/>
    <property type="match status" value="1"/>
</dbReference>
<keyword evidence="6" id="KW-0413">Isomerase</keyword>
<dbReference type="GO" id="GO:0005524">
    <property type="term" value="F:ATP binding"/>
    <property type="evidence" value="ECO:0007669"/>
    <property type="project" value="UniProtKB-KW"/>
</dbReference>
<dbReference type="Proteomes" id="UP000317265">
    <property type="component" value="Unassembled WGS sequence"/>
</dbReference>
<reference evidence="13 15" key="1">
    <citation type="journal article" date="2019" name="Nat. Microbiol.">
        <title>Expanding anaerobic alkane metabolism in the domain of Archaea.</title>
        <authorList>
            <person name="Wang Y."/>
            <person name="Wegener G."/>
            <person name="Hou J."/>
            <person name="Wang F."/>
            <person name="Xiao X."/>
        </authorList>
    </citation>
    <scope>NUCLEOTIDE SEQUENCE [LARGE SCALE GENOMIC DNA]</scope>
    <source>
        <strain evidence="13">WYZ-LMO11</strain>
    </source>
</reference>
<evidence type="ECO:0000256" key="4">
    <source>
        <dbReference type="ARBA" id="ARBA00022806"/>
    </source>
</evidence>
<evidence type="ECO:0000256" key="7">
    <source>
        <dbReference type="ARBA" id="ARBA00034617"/>
    </source>
</evidence>
<evidence type="ECO:0000313" key="15">
    <source>
        <dbReference type="Proteomes" id="UP000317265"/>
    </source>
</evidence>
<keyword evidence="4 13" id="KW-0347">Helicase</keyword>
<dbReference type="EC" id="5.6.2.4" evidence="8"/>
<dbReference type="SMART" id="SM00487">
    <property type="entry name" value="DEXDc"/>
    <property type="match status" value="1"/>
</dbReference>
<dbReference type="GO" id="GO:0016787">
    <property type="term" value="F:hydrolase activity"/>
    <property type="evidence" value="ECO:0007669"/>
    <property type="project" value="UniProtKB-KW"/>
</dbReference>
<sequence length="444" mass="51044">MLVKLSYSKGTIILEGDVTTPYAKWDPRIKAYRALGYLYKEIIDYLKENKINFEDNVMNSPPIEPINGTIKLRPYQEEAFNKWMENDKRGIICIATAGGKTFIGLKAIEVLKKSTIILVPTLALLDQWIERIKEFFDIEPGVIGGGKYDIKWITVSTYDSAYIHVEDIGNKFYLLIADEVHHIFAPAYSQAAEMFVAPFRMGLTSTLHRADMRHLDAPRLMGGVVYEAMHNDLIGEYLAPYEYKKVYVDLTPEERSEYEKLWNIYKNYLLENKLEIRNNEDFKKLIMLSARDPKAREALLARNKAIKIALNSEEKMKFLANILDKNEKTLIFTLHNSLVYKISKRFLIPAITHKTSENERKLILSKFKSGEYKAIVTSQVLDEGIDVPDASRAIVLSGTGSPRQHIQRLGRILRPAKGKIAILYEVVSRETKDVEFSRRRSKLI</sequence>
<feature type="domain" description="Helicase ATP-binding" evidence="10">
    <location>
        <begin position="81"/>
        <end position="225"/>
    </location>
</feature>
<dbReference type="InterPro" id="IPR032438">
    <property type="entry name" value="ERCC3_RAD25_C"/>
</dbReference>
<protein>
    <recommendedName>
        <fullName evidence="8">DNA 3'-5' helicase</fullName>
        <ecNumber evidence="8">5.6.2.4</ecNumber>
    </recommendedName>
</protein>
<keyword evidence="3" id="KW-0378">Hydrolase</keyword>
<dbReference type="SUPFAM" id="SSF52540">
    <property type="entry name" value="P-loop containing nucleoside triphosphate hydrolases"/>
    <property type="match status" value="2"/>
</dbReference>
<feature type="domain" description="Helicase C-terminal" evidence="11">
    <location>
        <begin position="315"/>
        <end position="444"/>
    </location>
</feature>
<organism evidence="13 15">
    <name type="scientific">Thermoproteota archaeon</name>
    <dbReference type="NCBI Taxonomy" id="2056631"/>
    <lineage>
        <taxon>Archaea</taxon>
        <taxon>Thermoproteota</taxon>
    </lineage>
</organism>
<dbReference type="PANTHER" id="PTHR11274">
    <property type="entry name" value="RAD25/XP-B DNA REPAIR HELICASE"/>
    <property type="match status" value="1"/>
</dbReference>
<dbReference type="AlphaFoldDB" id="A0A523BB39"/>
<dbReference type="Gene3D" id="6.10.140.1180">
    <property type="match status" value="1"/>
</dbReference>
<dbReference type="InterPro" id="IPR027417">
    <property type="entry name" value="P-loop_NTPase"/>
</dbReference>
<dbReference type="Pfam" id="PF16203">
    <property type="entry name" value="ERCC3_RAD25_C"/>
    <property type="match status" value="1"/>
</dbReference>
<accession>A0A523BB39</accession>
<dbReference type="GO" id="GO:0043138">
    <property type="term" value="F:3'-5' DNA helicase activity"/>
    <property type="evidence" value="ECO:0007669"/>
    <property type="project" value="UniProtKB-EC"/>
</dbReference>
<evidence type="ECO:0000256" key="2">
    <source>
        <dbReference type="ARBA" id="ARBA00022741"/>
    </source>
</evidence>
<dbReference type="PROSITE" id="PS51194">
    <property type="entry name" value="HELICASE_CTER"/>
    <property type="match status" value="1"/>
</dbReference>
<dbReference type="InterPro" id="IPR001650">
    <property type="entry name" value="Helicase_C-like"/>
</dbReference>
<dbReference type="GO" id="GO:0003677">
    <property type="term" value="F:DNA binding"/>
    <property type="evidence" value="ECO:0007669"/>
    <property type="project" value="InterPro"/>
</dbReference>
<comment type="catalytic activity">
    <reaction evidence="7">
        <text>Couples ATP hydrolysis with the unwinding of duplex DNA by translocating in the 3'-5' direction.</text>
        <dbReference type="EC" id="5.6.2.4"/>
    </reaction>
</comment>
<evidence type="ECO:0000313" key="13">
    <source>
        <dbReference type="EMBL" id="TDA38169.1"/>
    </source>
</evidence>
<comment type="similarity">
    <text evidence="1">Belongs to the helicase family. RAD25/XPB subfamily.</text>
</comment>
<dbReference type="SMART" id="SM00490">
    <property type="entry name" value="HELICc"/>
    <property type="match status" value="1"/>
</dbReference>
<proteinExistence type="inferred from homology"/>
<comment type="catalytic activity">
    <reaction evidence="9">
        <text>ATP + H2O = ADP + phosphate + H(+)</text>
        <dbReference type="Rhea" id="RHEA:13065"/>
        <dbReference type="ChEBI" id="CHEBI:15377"/>
        <dbReference type="ChEBI" id="CHEBI:15378"/>
        <dbReference type="ChEBI" id="CHEBI:30616"/>
        <dbReference type="ChEBI" id="CHEBI:43474"/>
        <dbReference type="ChEBI" id="CHEBI:456216"/>
        <dbReference type="EC" id="5.6.2.4"/>
    </reaction>
</comment>
<dbReference type="InterPro" id="IPR014001">
    <property type="entry name" value="Helicase_ATP-bd"/>
</dbReference>
<evidence type="ECO:0000256" key="5">
    <source>
        <dbReference type="ARBA" id="ARBA00022840"/>
    </source>
</evidence>
<dbReference type="Gene3D" id="3.40.1170.30">
    <property type="match status" value="1"/>
</dbReference>
<dbReference type="PANTHER" id="PTHR11274:SF0">
    <property type="entry name" value="GENERAL TRANSCRIPTION AND DNA REPAIR FACTOR IIH HELICASE SUBUNIT XPB"/>
    <property type="match status" value="1"/>
</dbReference>
<evidence type="ECO:0000313" key="12">
    <source>
        <dbReference type="EMBL" id="RZN55808.1"/>
    </source>
</evidence>
<dbReference type="InterPro" id="IPR006935">
    <property type="entry name" value="Helicase/UvrB_N"/>
</dbReference>
<dbReference type="CDD" id="cd17926">
    <property type="entry name" value="DEXHc_RE"/>
    <property type="match status" value="1"/>
</dbReference>
<evidence type="ECO:0000256" key="9">
    <source>
        <dbReference type="ARBA" id="ARBA00048988"/>
    </source>
</evidence>
<evidence type="ECO:0000259" key="10">
    <source>
        <dbReference type="PROSITE" id="PS51192"/>
    </source>
</evidence>
<dbReference type="Proteomes" id="UP000316080">
    <property type="component" value="Unassembled WGS sequence"/>
</dbReference>